<proteinExistence type="predicted"/>
<dbReference type="OrthoDB" id="6628230at2759"/>
<dbReference type="PANTHER" id="PTHR33064:SF37">
    <property type="entry name" value="RIBONUCLEASE H"/>
    <property type="match status" value="1"/>
</dbReference>
<accession>A0A2S2QWB2</accession>
<evidence type="ECO:0000313" key="2">
    <source>
        <dbReference type="EMBL" id="MBY82057.1"/>
    </source>
</evidence>
<dbReference type="InterPro" id="IPR041577">
    <property type="entry name" value="RT_RNaseH_2"/>
</dbReference>
<dbReference type="AlphaFoldDB" id="A0A2S2QWB2"/>
<dbReference type="EMBL" id="GGMS01012854">
    <property type="protein sequence ID" value="MBY82057.1"/>
    <property type="molecule type" value="Transcribed_RNA"/>
</dbReference>
<sequence>MLPEIVEFLPQAPLYDMITEIKKLDGPLQRSDSARICFDTCRQALADTTQLMYPSTDAAFRLSTNASNTSVGAVLEQEVDEKWQPLGFFSKKLSPTERTYNTYNRKLLAAYLGMSHFIYLIEG</sequence>
<protein>
    <submittedName>
        <fullName evidence="2">Retrovirus-related Pol polyprotein</fullName>
    </submittedName>
</protein>
<dbReference type="PANTHER" id="PTHR33064">
    <property type="entry name" value="POL PROTEIN"/>
    <property type="match status" value="1"/>
</dbReference>
<gene>
    <name evidence="2" type="primary">pol_94</name>
    <name evidence="2" type="ORF">g.9536</name>
</gene>
<name>A0A2S2QWB2_9HEMI</name>
<dbReference type="InterPro" id="IPR051320">
    <property type="entry name" value="Viral_Replic_Matur_Polypro"/>
</dbReference>
<dbReference type="SUPFAM" id="SSF56672">
    <property type="entry name" value="DNA/RNA polymerases"/>
    <property type="match status" value="1"/>
</dbReference>
<dbReference type="Pfam" id="PF17919">
    <property type="entry name" value="RT_RNaseH_2"/>
    <property type="match status" value="1"/>
</dbReference>
<feature type="domain" description="Reverse transcriptase/retrotransposon-derived protein RNase H-like" evidence="1">
    <location>
        <begin position="34"/>
        <end position="123"/>
    </location>
</feature>
<dbReference type="InterPro" id="IPR043502">
    <property type="entry name" value="DNA/RNA_pol_sf"/>
</dbReference>
<evidence type="ECO:0000259" key="1">
    <source>
        <dbReference type="Pfam" id="PF17919"/>
    </source>
</evidence>
<dbReference type="Gene3D" id="3.10.20.370">
    <property type="match status" value="1"/>
</dbReference>
<organism evidence="2">
    <name type="scientific">Sipha flava</name>
    <name type="common">yellow sugarcane aphid</name>
    <dbReference type="NCBI Taxonomy" id="143950"/>
    <lineage>
        <taxon>Eukaryota</taxon>
        <taxon>Metazoa</taxon>
        <taxon>Ecdysozoa</taxon>
        <taxon>Arthropoda</taxon>
        <taxon>Hexapoda</taxon>
        <taxon>Insecta</taxon>
        <taxon>Pterygota</taxon>
        <taxon>Neoptera</taxon>
        <taxon>Paraneoptera</taxon>
        <taxon>Hemiptera</taxon>
        <taxon>Sternorrhyncha</taxon>
        <taxon>Aphidomorpha</taxon>
        <taxon>Aphidoidea</taxon>
        <taxon>Aphididae</taxon>
        <taxon>Sipha</taxon>
    </lineage>
</organism>
<dbReference type="GO" id="GO:0071897">
    <property type="term" value="P:DNA biosynthetic process"/>
    <property type="evidence" value="ECO:0007669"/>
    <property type="project" value="UniProtKB-ARBA"/>
</dbReference>
<reference evidence="2" key="1">
    <citation type="submission" date="2018-04" db="EMBL/GenBank/DDBJ databases">
        <title>Transcriptome assembly of Sipha flava.</title>
        <authorList>
            <person name="Scully E.D."/>
            <person name="Geib S.M."/>
            <person name="Palmer N.A."/>
            <person name="Koch K."/>
            <person name="Bradshaw J."/>
            <person name="Heng-Moss T."/>
            <person name="Sarath G."/>
        </authorList>
    </citation>
    <scope>NUCLEOTIDE SEQUENCE</scope>
</reference>